<reference evidence="2" key="1">
    <citation type="submission" date="2019-08" db="EMBL/GenBank/DDBJ databases">
        <authorList>
            <person name="Kucharzyk K."/>
            <person name="Murdoch R.W."/>
            <person name="Higgins S."/>
            <person name="Loffler F."/>
        </authorList>
    </citation>
    <scope>NUCLEOTIDE SEQUENCE</scope>
</reference>
<evidence type="ECO:0000313" key="2">
    <source>
        <dbReference type="EMBL" id="MPN49728.1"/>
    </source>
</evidence>
<sequence length="184" mass="20877">MGDREIVIGENTKEDNGLKYMTSFCQSNEIFRSYSDALCSDDYTEIAGIYGKRIAERSEKVRNEIKNIGVETTPLTATDCLPLSHKDDINDKVIALKSEIMRPEYRRADCQIYLVTGGFGASANSRGSAVFCKNLYTGKDTRWERRDVLGVIKPESLPGWAKQREEEIRTEKKRPKEKDSPGVR</sequence>
<organism evidence="2">
    <name type="scientific">bioreactor metagenome</name>
    <dbReference type="NCBI Taxonomy" id="1076179"/>
    <lineage>
        <taxon>unclassified sequences</taxon>
        <taxon>metagenomes</taxon>
        <taxon>ecological metagenomes</taxon>
    </lineage>
</organism>
<evidence type="ECO:0000256" key="1">
    <source>
        <dbReference type="SAM" id="MobiDB-lite"/>
    </source>
</evidence>
<dbReference type="AlphaFoldDB" id="A0A645IEI1"/>
<protein>
    <submittedName>
        <fullName evidence="2">Uncharacterized protein</fullName>
    </submittedName>
</protein>
<name>A0A645IEI1_9ZZZZ</name>
<accession>A0A645IEI1</accession>
<feature type="region of interest" description="Disordered" evidence="1">
    <location>
        <begin position="160"/>
        <end position="184"/>
    </location>
</feature>
<dbReference type="EMBL" id="VSSQ01113231">
    <property type="protein sequence ID" value="MPN49728.1"/>
    <property type="molecule type" value="Genomic_DNA"/>
</dbReference>
<feature type="compositionally biased region" description="Basic and acidic residues" evidence="1">
    <location>
        <begin position="162"/>
        <end position="184"/>
    </location>
</feature>
<comment type="caution">
    <text evidence="2">The sequence shown here is derived from an EMBL/GenBank/DDBJ whole genome shotgun (WGS) entry which is preliminary data.</text>
</comment>
<gene>
    <name evidence="2" type="ORF">SDC9_197350</name>
</gene>
<proteinExistence type="predicted"/>